<sequence length="115" mass="13141">MKWFKTLQYIFMPQDANVRFTTFDFVKYFVSAPLNARTNMTVLITQLGNSTQRGCLFSPNCKRGGATVDLCCQCKTDGCNSHWTCLGQKIDINWFAIPISILTLSLLDLYEQQQI</sequence>
<protein>
    <submittedName>
        <fullName evidence="1">Uncharacterized protein</fullName>
    </submittedName>
</protein>
<keyword evidence="2" id="KW-1185">Reference proteome</keyword>
<dbReference type="AlphaFoldDB" id="A0A1A9VXQ9"/>
<name>A0A1A9VXQ9_GLOAU</name>
<evidence type="ECO:0000313" key="1">
    <source>
        <dbReference type="EnsemblMetazoa" id="GAUT051017-PA"/>
    </source>
</evidence>
<organism evidence="1 2">
    <name type="scientific">Glossina austeni</name>
    <name type="common">Savannah tsetse fly</name>
    <dbReference type="NCBI Taxonomy" id="7395"/>
    <lineage>
        <taxon>Eukaryota</taxon>
        <taxon>Metazoa</taxon>
        <taxon>Ecdysozoa</taxon>
        <taxon>Arthropoda</taxon>
        <taxon>Hexapoda</taxon>
        <taxon>Insecta</taxon>
        <taxon>Pterygota</taxon>
        <taxon>Neoptera</taxon>
        <taxon>Endopterygota</taxon>
        <taxon>Diptera</taxon>
        <taxon>Brachycera</taxon>
        <taxon>Muscomorpha</taxon>
        <taxon>Hippoboscoidea</taxon>
        <taxon>Glossinidae</taxon>
        <taxon>Glossina</taxon>
    </lineage>
</organism>
<dbReference type="VEuPathDB" id="VectorBase:GAUT051017"/>
<evidence type="ECO:0000313" key="2">
    <source>
        <dbReference type="Proteomes" id="UP000078200"/>
    </source>
</evidence>
<dbReference type="Proteomes" id="UP000078200">
    <property type="component" value="Unassembled WGS sequence"/>
</dbReference>
<reference evidence="1" key="1">
    <citation type="submission" date="2020-05" db="UniProtKB">
        <authorList>
            <consortium name="EnsemblMetazoa"/>
        </authorList>
    </citation>
    <scope>IDENTIFICATION</scope>
    <source>
        <strain evidence="1">TTRI</strain>
    </source>
</reference>
<proteinExistence type="predicted"/>
<dbReference type="EnsemblMetazoa" id="GAUT051017-RA">
    <property type="protein sequence ID" value="GAUT051017-PA"/>
    <property type="gene ID" value="GAUT051017"/>
</dbReference>
<accession>A0A1A9VXQ9</accession>